<dbReference type="EMBL" id="JASCZI010120900">
    <property type="protein sequence ID" value="MED6157244.1"/>
    <property type="molecule type" value="Genomic_DNA"/>
</dbReference>
<keyword evidence="4" id="KW-1185">Reference proteome</keyword>
<sequence>MQGKVEGRALSLINWSTVVTPKKYGGLGIRDTVCVNTALLGNPDQSFWYSHWLPCGTLASKLPFVHITIPISACLISREMPRYPWKGLGVEIELSHVYSTKDGYNWLAKLKHVPTASFRYRRGLASSDVCMCCAITTEMVAHCFLFCPKSIQFGYGLVFILLVLLPPLFVLIGFVPAASHMRSYFVLFFDEFGEIRIMMYFALLADFGCIIRDPTGLCLRGCSGSIRANSSLVCELFEIWHGLYLARESGFRNSVRIMLIQRSTNGVADFLAKTAVTS</sequence>
<dbReference type="InterPro" id="IPR026960">
    <property type="entry name" value="RVT-Znf"/>
</dbReference>
<feature type="domain" description="Reverse transcriptase zinc-binding" evidence="2">
    <location>
        <begin position="106"/>
        <end position="151"/>
    </location>
</feature>
<evidence type="ECO:0000256" key="1">
    <source>
        <dbReference type="SAM" id="Phobius"/>
    </source>
</evidence>
<gene>
    <name evidence="3" type="ORF">PIB30_021587</name>
</gene>
<protein>
    <recommendedName>
        <fullName evidence="2">Reverse transcriptase zinc-binding domain-containing protein</fullName>
    </recommendedName>
</protein>
<evidence type="ECO:0000259" key="2">
    <source>
        <dbReference type="Pfam" id="PF13966"/>
    </source>
</evidence>
<organism evidence="3 4">
    <name type="scientific">Stylosanthes scabra</name>
    <dbReference type="NCBI Taxonomy" id="79078"/>
    <lineage>
        <taxon>Eukaryota</taxon>
        <taxon>Viridiplantae</taxon>
        <taxon>Streptophyta</taxon>
        <taxon>Embryophyta</taxon>
        <taxon>Tracheophyta</taxon>
        <taxon>Spermatophyta</taxon>
        <taxon>Magnoliopsida</taxon>
        <taxon>eudicotyledons</taxon>
        <taxon>Gunneridae</taxon>
        <taxon>Pentapetalae</taxon>
        <taxon>rosids</taxon>
        <taxon>fabids</taxon>
        <taxon>Fabales</taxon>
        <taxon>Fabaceae</taxon>
        <taxon>Papilionoideae</taxon>
        <taxon>50 kb inversion clade</taxon>
        <taxon>dalbergioids sensu lato</taxon>
        <taxon>Dalbergieae</taxon>
        <taxon>Pterocarpus clade</taxon>
        <taxon>Stylosanthes</taxon>
    </lineage>
</organism>
<accession>A0ABU6U8S3</accession>
<dbReference type="Pfam" id="PF13966">
    <property type="entry name" value="zf-RVT"/>
    <property type="match status" value="1"/>
</dbReference>
<comment type="caution">
    <text evidence="3">The sequence shown here is derived from an EMBL/GenBank/DDBJ whole genome shotgun (WGS) entry which is preliminary data.</text>
</comment>
<keyword evidence="1" id="KW-1133">Transmembrane helix</keyword>
<evidence type="ECO:0000313" key="3">
    <source>
        <dbReference type="EMBL" id="MED6157244.1"/>
    </source>
</evidence>
<reference evidence="3 4" key="1">
    <citation type="journal article" date="2023" name="Plants (Basel)">
        <title>Bridging the Gap: Combining Genomics and Transcriptomics Approaches to Understand Stylosanthes scabra, an Orphan Legume from the Brazilian Caatinga.</title>
        <authorList>
            <person name="Ferreira-Neto J.R.C."/>
            <person name="da Silva M.D."/>
            <person name="Binneck E."/>
            <person name="de Melo N.F."/>
            <person name="da Silva R.H."/>
            <person name="de Melo A.L.T.M."/>
            <person name="Pandolfi V."/>
            <person name="Bustamante F.O."/>
            <person name="Brasileiro-Vidal A.C."/>
            <person name="Benko-Iseppon A.M."/>
        </authorList>
    </citation>
    <scope>NUCLEOTIDE SEQUENCE [LARGE SCALE GENOMIC DNA]</scope>
    <source>
        <tissue evidence="3">Leaves</tissue>
    </source>
</reference>
<dbReference type="Proteomes" id="UP001341840">
    <property type="component" value="Unassembled WGS sequence"/>
</dbReference>
<name>A0ABU6U8S3_9FABA</name>
<evidence type="ECO:0000313" key="4">
    <source>
        <dbReference type="Proteomes" id="UP001341840"/>
    </source>
</evidence>
<keyword evidence="1" id="KW-0812">Transmembrane</keyword>
<keyword evidence="1" id="KW-0472">Membrane</keyword>
<feature type="transmembrane region" description="Helical" evidence="1">
    <location>
        <begin position="153"/>
        <end position="175"/>
    </location>
</feature>
<proteinExistence type="predicted"/>